<feature type="domain" description="Glycosyl hydrolase family 13 catalytic" evidence="1">
    <location>
        <begin position="10"/>
        <end position="476"/>
    </location>
</feature>
<proteinExistence type="predicted"/>
<dbReference type="SUPFAM" id="SSF51445">
    <property type="entry name" value="(Trans)glycosidases"/>
    <property type="match status" value="1"/>
</dbReference>
<dbReference type="SUPFAM" id="SSF51011">
    <property type="entry name" value="Glycosyl hydrolase domain"/>
    <property type="match status" value="1"/>
</dbReference>
<dbReference type="PANTHER" id="PTHR10357">
    <property type="entry name" value="ALPHA-AMYLASE FAMILY MEMBER"/>
    <property type="match status" value="1"/>
</dbReference>
<dbReference type="SMART" id="SM00642">
    <property type="entry name" value="Aamy"/>
    <property type="match status" value="1"/>
</dbReference>
<dbReference type="RefSeq" id="WP_021705992.1">
    <property type="nucleotide sequence ID" value="NZ_BATJ01000011.1"/>
</dbReference>
<organism evidence="2 3">
    <name type="scientific">Vibrio proteolyticus NBRC 13287</name>
    <dbReference type="NCBI Taxonomy" id="1219065"/>
    <lineage>
        <taxon>Bacteria</taxon>
        <taxon>Pseudomonadati</taxon>
        <taxon>Pseudomonadota</taxon>
        <taxon>Gammaproteobacteria</taxon>
        <taxon>Vibrionales</taxon>
        <taxon>Vibrionaceae</taxon>
        <taxon>Vibrio</taxon>
    </lineage>
</organism>
<dbReference type="GO" id="GO:0009313">
    <property type="term" value="P:oligosaccharide catabolic process"/>
    <property type="evidence" value="ECO:0007669"/>
    <property type="project" value="TreeGrafter"/>
</dbReference>
<dbReference type="InterPro" id="IPR013780">
    <property type="entry name" value="Glyco_hydro_b"/>
</dbReference>
<evidence type="ECO:0000259" key="1">
    <source>
        <dbReference type="SMART" id="SM00642"/>
    </source>
</evidence>
<dbReference type="Gene3D" id="2.60.40.1180">
    <property type="entry name" value="Golgi alpha-mannosidase II"/>
    <property type="match status" value="1"/>
</dbReference>
<comment type="caution">
    <text evidence="2">The sequence shown here is derived from an EMBL/GenBank/DDBJ whole genome shotgun (WGS) entry which is preliminary data.</text>
</comment>
<dbReference type="AlphaFoldDB" id="U2ZJT6"/>
<name>U2ZJT6_VIBPR</name>
<dbReference type="eggNOG" id="COG0366">
    <property type="taxonomic scope" value="Bacteria"/>
</dbReference>
<accession>U2ZJT6</accession>
<reference evidence="2 3" key="1">
    <citation type="submission" date="2013-09" db="EMBL/GenBank/DDBJ databases">
        <title>Whole genome shotgun sequence of Vibrio proteolyticus NBRC 13287.</title>
        <authorList>
            <person name="Isaki S."/>
            <person name="Hosoyama A."/>
            <person name="Numata M."/>
            <person name="Hashimoto M."/>
            <person name="Hosoyama Y."/>
            <person name="Tsuchikane K."/>
            <person name="Noguchi M."/>
            <person name="Hirakata S."/>
            <person name="Ichikawa N."/>
            <person name="Ohji S."/>
            <person name="Yamazoe A."/>
            <person name="Fujita N."/>
        </authorList>
    </citation>
    <scope>NUCLEOTIDE SEQUENCE [LARGE SCALE GENOMIC DNA]</scope>
    <source>
        <strain evidence="2 3">NBRC 13287</strain>
    </source>
</reference>
<dbReference type="Gene3D" id="3.20.20.80">
    <property type="entry name" value="Glycosidases"/>
    <property type="match status" value="2"/>
</dbReference>
<gene>
    <name evidence="2" type="ORF">VPR01S_11_00140</name>
</gene>
<dbReference type="GO" id="GO:0004556">
    <property type="term" value="F:alpha-amylase activity"/>
    <property type="evidence" value="ECO:0007669"/>
    <property type="project" value="TreeGrafter"/>
</dbReference>
<dbReference type="InterPro" id="IPR006047">
    <property type="entry name" value="GH13_cat_dom"/>
</dbReference>
<dbReference type="STRING" id="1219065.VPR01S_11_00140"/>
<dbReference type="PANTHER" id="PTHR10357:SF205">
    <property type="entry name" value="O-GLYCOSYL HYDROLASE FAMILY 13"/>
    <property type="match status" value="1"/>
</dbReference>
<keyword evidence="3" id="KW-1185">Reference proteome</keyword>
<protein>
    <recommendedName>
        <fullName evidence="1">Glycosyl hydrolase family 13 catalytic domain-containing protein</fullName>
    </recommendedName>
</protein>
<evidence type="ECO:0000313" key="3">
    <source>
        <dbReference type="Proteomes" id="UP000016570"/>
    </source>
</evidence>
<dbReference type="EMBL" id="BATJ01000011">
    <property type="protein sequence ID" value="GAD68021.1"/>
    <property type="molecule type" value="Genomic_DNA"/>
</dbReference>
<dbReference type="Proteomes" id="UP000016570">
    <property type="component" value="Unassembled WGS sequence"/>
</dbReference>
<dbReference type="InterPro" id="IPR017853">
    <property type="entry name" value="GH"/>
</dbReference>
<dbReference type="Pfam" id="PF00128">
    <property type="entry name" value="Alpha-amylase"/>
    <property type="match status" value="2"/>
</dbReference>
<evidence type="ECO:0000313" key="2">
    <source>
        <dbReference type="EMBL" id="GAD68021.1"/>
    </source>
</evidence>
<sequence>MSKQKYTVYQVMTRLFGNTQTQHQAWGDKATNGVGKLSDFTPEALQAIRDLGITHLWLTGIPHHATTSDYRAYGIPLDHPAIVKGRAGSPYAVRDYYAVHPDLADEPSNRNAEFLALIQRIHAAELKVIIDIVPNHVARTYQGLNNPVGVFDFGANDDTTLEYQRDNNFYYLPNTPFERPIFPAGFVPAAKSAHDYLEYPARWSGNGARASRPQFDDWYDTVKINFGVTPDGQIEFDRLPPGYHEQPYQVHAAFWQGKTLPDSWTKFRDIAVYWLQQGVDGFRYDMAELVPVEFWSYLNASIKQVNPEAFLLAEVYQPECYRDYIQLGKMDYLYNKVDLYDQLRAIVQGEGSTRELGRIEWQLRDIEHHMMNFLENHDEQRIASDAFAKDPHKAKPAMLVATCLSSAPVLIYFGQEVGEPGAENAGFGQPSRTSIFDYIGVPHHQRWMNHGRYDGAKLTEEERTLRQFYQRLLQLTITSPALTGNYHDLYAANFEGFYPNQDHLFAFARSCATQKLILVANFSAGQSHNLTLRLPSELMQQWSLSDGHYMLHDLLHQQDYRLSVDNHGGHVTMRLPGYATCFLQLTPP</sequence>